<gene>
    <name evidence="1" type="ORF">CRENPOLYSF2_1390015</name>
</gene>
<dbReference type="EMBL" id="FUKJ01000045">
    <property type="protein sequence ID" value="SJM89904.1"/>
    <property type="molecule type" value="Genomic_DNA"/>
</dbReference>
<dbReference type="AlphaFoldDB" id="A0A1R4H0Z7"/>
<dbReference type="RefSeq" id="WP_087145848.1">
    <property type="nucleotide sequence ID" value="NZ_FUKJ01000045.1"/>
</dbReference>
<sequence length="106" mass="11870">MTLFIINAPILTSYGDWRFEGPLSIDKTRKLLREGFTSAIGHAASAEMLARLLAMDIPVNRIAITMEAGDRALILRLLQRLPEGKVLNHHEMMATPFELALLTKLK</sequence>
<dbReference type="InterPro" id="IPR037236">
    <property type="entry name" value="STIV_B116-like_sf"/>
</dbReference>
<organism evidence="1 2">
    <name type="scientific">Crenothrix polyspora</name>
    <dbReference type="NCBI Taxonomy" id="360316"/>
    <lineage>
        <taxon>Bacteria</taxon>
        <taxon>Pseudomonadati</taxon>
        <taxon>Pseudomonadota</taxon>
        <taxon>Gammaproteobacteria</taxon>
        <taxon>Methylococcales</taxon>
        <taxon>Crenotrichaceae</taxon>
        <taxon>Crenothrix</taxon>
    </lineage>
</organism>
<accession>A0A1R4H0Z7</accession>
<dbReference type="InterPro" id="IPR015055">
    <property type="entry name" value="STIV_B116-like"/>
</dbReference>
<dbReference type="OrthoDB" id="1909530at2"/>
<reference evidence="2" key="1">
    <citation type="submission" date="2017-02" db="EMBL/GenBank/DDBJ databases">
        <authorList>
            <person name="Daims H."/>
        </authorList>
    </citation>
    <scope>NUCLEOTIDE SEQUENCE [LARGE SCALE GENOMIC DNA]</scope>
</reference>
<evidence type="ECO:0000313" key="1">
    <source>
        <dbReference type="EMBL" id="SJM89904.1"/>
    </source>
</evidence>
<evidence type="ECO:0000313" key="2">
    <source>
        <dbReference type="Proteomes" id="UP000195442"/>
    </source>
</evidence>
<protein>
    <submittedName>
        <fullName evidence="1">Uncharacterized protein</fullName>
    </submittedName>
</protein>
<dbReference type="SUPFAM" id="SSF143602">
    <property type="entry name" value="STIV B116-like"/>
    <property type="match status" value="1"/>
</dbReference>
<dbReference type="Pfam" id="PF08960">
    <property type="entry name" value="STIV_B116-like"/>
    <property type="match status" value="1"/>
</dbReference>
<proteinExistence type="predicted"/>
<name>A0A1R4H0Z7_9GAMM</name>
<dbReference type="Proteomes" id="UP000195442">
    <property type="component" value="Unassembled WGS sequence"/>
</dbReference>
<keyword evidence="2" id="KW-1185">Reference proteome</keyword>
<dbReference type="Gene3D" id="3.40.50.11170">
    <property type="entry name" value="Uncharacterised protein PF08960, DUF1874"/>
    <property type="match status" value="1"/>
</dbReference>